<dbReference type="EMBL" id="RKQN01000001">
    <property type="protein sequence ID" value="RPE81908.1"/>
    <property type="molecule type" value="Genomic_DNA"/>
</dbReference>
<dbReference type="AlphaFoldDB" id="A0A3N4VGN6"/>
<dbReference type="GO" id="GO:0019867">
    <property type="term" value="C:outer membrane"/>
    <property type="evidence" value="ECO:0007669"/>
    <property type="project" value="InterPro"/>
</dbReference>
<dbReference type="CDD" id="cd01344">
    <property type="entry name" value="PL2_Passenger_AT"/>
    <property type="match status" value="1"/>
</dbReference>
<feature type="compositionally biased region" description="Low complexity" evidence="1">
    <location>
        <begin position="711"/>
        <end position="720"/>
    </location>
</feature>
<protein>
    <submittedName>
        <fullName evidence="3">Outer membrane autotransporter protein</fullName>
    </submittedName>
</protein>
<evidence type="ECO:0000313" key="3">
    <source>
        <dbReference type="EMBL" id="RPE81908.1"/>
    </source>
</evidence>
<evidence type="ECO:0000313" key="4">
    <source>
        <dbReference type="Proteomes" id="UP000269708"/>
    </source>
</evidence>
<feature type="compositionally biased region" description="Pro residues" evidence="1">
    <location>
        <begin position="644"/>
        <end position="707"/>
    </location>
</feature>
<dbReference type="InterPro" id="IPR005546">
    <property type="entry name" value="Autotransporte_beta"/>
</dbReference>
<dbReference type="InterPro" id="IPR043990">
    <property type="entry name" value="AC_1"/>
</dbReference>
<keyword evidence="4" id="KW-1185">Reference proteome</keyword>
<sequence length="1057" mass="106647">MSAYTNDSSPNGRGARGRVPAPHPLSAGIAALLRCGLGAAGGLLLCLPLAARAGCDLHAPAAGQVVTCDAAAPNPDTTAVQAEAGSSGVRVELLPGAALEVAGGAAVSLADASAVANAGRIAASADAVVASGFATVDNAAGGAISSASGHGLNLLGGGRVNNDGDIAAAGTGVLFGGNAASTLVNRGTIAGSVGVAFGTGDDRLDMLGGSISGAVRQDAGADALDLVDGSLDEVDQGEGDDRLVVSGGRIAGGVQQGGGVDDFRMTGGEIGSLLQGDGLDTFFMGDGRIVGAFEDGDSAVMTGGRIGRVNMKLDDNLFDMSGGTIDGNLVTGFGNDTILLSEGYIGGNISVSGGTDRVEITGGTVRGDVLLSFGDDRFLWDGGGIVYGAVELAEDNDSAVLRNLHTGNLGAMPALRGGGGDDSLVLENVLSDGVARFAEWETVDVRGGSQLTFDGTLLLGDAESGTGTLNLAADSTLYGGGQAGGVAAFAAGQLARFNNAGRIDLTNGGGQPGDIFTVAGHYVGDNATVLLNTVLGGDGSASDKLVISGGTASGATGLSVLNAGGAGAATLQDGILVVEAVNGATTAAGAFALYAPVAVGAFEYFLFKGGVSAGSAENWYLRSTLVTTPQPSAPAPAPNSVAPPAAPPQPQPPAALPPDPPAMPPAPPPPEEGATTPPPNQPEPEAPPPPPVPPSAQAPDPAPPAPEVPDEPASLPASPLATPPTPGATPASGEVIPLYRIEAPTYAVVPPVAHELALTALGTFHERQGEQALLTGQGGAPAAWARALGRNTEQSWRGTVAPAFDGTLWGVQLGLDLYAHEAEDGRRDRFGLFLGQARADGDVRGFALGWNNVAVGDMELDDKHVGLYWTRVGARGGYVDAVLLGARYDGEARSGRGLGIDLEGDGLSASLEVGYPIAWRNGGRWALEPQAQLVWQRIDFDDRRDLFSGVAFDSDDALIGRVGLRLAGHYESARGLLQPYLKANLWHGFGGQDRLDFDGNVVVGEQAFNAFEFGGGVVARFNAHFSVYLVGDYTVDLDDAGEDRESVEGNLGMRFAW</sequence>
<dbReference type="InterPro" id="IPR011050">
    <property type="entry name" value="Pectin_lyase_fold/virulence"/>
</dbReference>
<proteinExistence type="predicted"/>
<dbReference type="RefSeq" id="WP_123769418.1">
    <property type="nucleotide sequence ID" value="NZ_RKQN01000001.1"/>
</dbReference>
<dbReference type="OrthoDB" id="6053567at2"/>
<dbReference type="NCBIfam" id="TIGR01414">
    <property type="entry name" value="autotrans_barl"/>
    <property type="match status" value="1"/>
</dbReference>
<dbReference type="Pfam" id="PF03797">
    <property type="entry name" value="Autotransporter"/>
    <property type="match status" value="1"/>
</dbReference>
<reference evidence="3 4" key="1">
    <citation type="submission" date="2018-11" db="EMBL/GenBank/DDBJ databases">
        <title>Genomic Encyclopedia of Type Strains, Phase IV (KMG-IV): sequencing the most valuable type-strain genomes for metagenomic binning, comparative biology and taxonomic classification.</title>
        <authorList>
            <person name="Goeker M."/>
        </authorList>
    </citation>
    <scope>NUCLEOTIDE SEQUENCE [LARGE SCALE GENOMIC DNA]</scope>
    <source>
        <strain evidence="3 4">DSM 25623</strain>
    </source>
</reference>
<dbReference type="InterPro" id="IPR006315">
    <property type="entry name" value="OM_autotransptr_brl_dom"/>
</dbReference>
<feature type="domain" description="Autotransporter" evidence="2">
    <location>
        <begin position="776"/>
        <end position="1057"/>
    </location>
</feature>
<dbReference type="Gene3D" id="2.160.20.20">
    <property type="match status" value="1"/>
</dbReference>
<dbReference type="InterPro" id="IPR036709">
    <property type="entry name" value="Autotransporte_beta_dom_sf"/>
</dbReference>
<dbReference type="Pfam" id="PF18883">
    <property type="entry name" value="AC_1"/>
    <property type="match status" value="1"/>
</dbReference>
<evidence type="ECO:0000259" key="2">
    <source>
        <dbReference type="PROSITE" id="PS51208"/>
    </source>
</evidence>
<dbReference type="Proteomes" id="UP000269708">
    <property type="component" value="Unassembled WGS sequence"/>
</dbReference>
<dbReference type="PROSITE" id="PS51208">
    <property type="entry name" value="AUTOTRANSPORTER"/>
    <property type="match status" value="1"/>
</dbReference>
<comment type="caution">
    <text evidence="3">The sequence shown here is derived from an EMBL/GenBank/DDBJ whole genome shotgun (WGS) entry which is preliminary data.</text>
</comment>
<gene>
    <name evidence="3" type="ORF">EDC50_1110</name>
</gene>
<dbReference type="Gene3D" id="2.40.128.130">
    <property type="entry name" value="Autotransporter beta-domain"/>
    <property type="match status" value="1"/>
</dbReference>
<dbReference type="SMART" id="SM00869">
    <property type="entry name" value="Autotransporter"/>
    <property type="match status" value="1"/>
</dbReference>
<dbReference type="SUPFAM" id="SSF103515">
    <property type="entry name" value="Autotransporter"/>
    <property type="match status" value="1"/>
</dbReference>
<accession>A0A3N4VGN6</accession>
<dbReference type="InterPro" id="IPR012332">
    <property type="entry name" value="Autotransporter_pectin_lyase_C"/>
</dbReference>
<feature type="region of interest" description="Disordered" evidence="1">
    <location>
        <begin position="629"/>
        <end position="731"/>
    </location>
</feature>
<name>A0A3N4VGN6_9GAMM</name>
<dbReference type="SUPFAM" id="SSF51126">
    <property type="entry name" value="Pectin lyase-like"/>
    <property type="match status" value="1"/>
</dbReference>
<organism evidence="3 4">
    <name type="scientific">Vulcaniibacterium tengchongense</name>
    <dbReference type="NCBI Taxonomy" id="1273429"/>
    <lineage>
        <taxon>Bacteria</taxon>
        <taxon>Pseudomonadati</taxon>
        <taxon>Pseudomonadota</taxon>
        <taxon>Gammaproteobacteria</taxon>
        <taxon>Lysobacterales</taxon>
        <taxon>Lysobacteraceae</taxon>
        <taxon>Vulcaniibacterium</taxon>
    </lineage>
</organism>
<evidence type="ECO:0000256" key="1">
    <source>
        <dbReference type="SAM" id="MobiDB-lite"/>
    </source>
</evidence>